<name>A0A3E0DTB6_9BACT</name>
<organism evidence="2 3">
    <name type="scientific">Algoriphagus antarcticus</name>
    <dbReference type="NCBI Taxonomy" id="238540"/>
    <lineage>
        <taxon>Bacteria</taxon>
        <taxon>Pseudomonadati</taxon>
        <taxon>Bacteroidota</taxon>
        <taxon>Cytophagia</taxon>
        <taxon>Cytophagales</taxon>
        <taxon>Cyclobacteriaceae</taxon>
        <taxon>Algoriphagus</taxon>
    </lineage>
</organism>
<comment type="caution">
    <text evidence="2">The sequence shown here is derived from an EMBL/GenBank/DDBJ whole genome shotgun (WGS) entry which is preliminary data.</text>
</comment>
<dbReference type="RefSeq" id="WP_086541422.1">
    <property type="nucleotide sequence ID" value="NZ_MSSW01000027.1"/>
</dbReference>
<keyword evidence="3" id="KW-1185">Reference proteome</keyword>
<feature type="transmembrane region" description="Helical" evidence="1">
    <location>
        <begin position="149"/>
        <end position="171"/>
    </location>
</feature>
<dbReference type="EMBL" id="QUNF01000014">
    <property type="protein sequence ID" value="REG84718.1"/>
    <property type="molecule type" value="Genomic_DNA"/>
</dbReference>
<evidence type="ECO:0000256" key="1">
    <source>
        <dbReference type="SAM" id="Phobius"/>
    </source>
</evidence>
<keyword evidence="1" id="KW-0812">Transmembrane</keyword>
<keyword evidence="1" id="KW-0472">Membrane</keyword>
<proteinExistence type="predicted"/>
<reference evidence="2 3" key="1">
    <citation type="submission" date="2018-08" db="EMBL/GenBank/DDBJ databases">
        <title>Genomic Encyclopedia of Archaeal and Bacterial Type Strains, Phase II (KMG-II): from individual species to whole genera.</title>
        <authorList>
            <person name="Goeker M."/>
        </authorList>
    </citation>
    <scope>NUCLEOTIDE SEQUENCE [LARGE SCALE GENOMIC DNA]</scope>
    <source>
        <strain evidence="2 3">DSM 15986</strain>
    </source>
</reference>
<feature type="transmembrane region" description="Helical" evidence="1">
    <location>
        <begin position="57"/>
        <end position="84"/>
    </location>
</feature>
<evidence type="ECO:0000313" key="3">
    <source>
        <dbReference type="Proteomes" id="UP000256405"/>
    </source>
</evidence>
<evidence type="ECO:0008006" key="4">
    <source>
        <dbReference type="Google" id="ProtNLM"/>
    </source>
</evidence>
<gene>
    <name evidence="2" type="ORF">C8N25_11467</name>
</gene>
<protein>
    <recommendedName>
        <fullName evidence="4">Yip1-like protein</fullName>
    </recommendedName>
</protein>
<keyword evidence="1" id="KW-1133">Transmembrane helix</keyword>
<accession>A0A3E0DTB6</accession>
<sequence length="209" mass="24163">MKPFLLIALYSLALFFISYFLLDVEGMFVNAIAKQTEIEIPENVLLDTLEDIRYWNKFSVLFTFLILVIKCWLIALVLYAGLFFANLHQGIKLLRLFKVAVFAESILVIAGLVKIVIVAAGDFSYEEFSVFYPLSILSLFDLNELNNLFIYPLQLVNLFEFAYCFLLVFFFHQEFEVDMGQSAKVVIASYSFALVFWLVLILFLTLNFT</sequence>
<dbReference type="Proteomes" id="UP000256405">
    <property type="component" value="Unassembled WGS sequence"/>
</dbReference>
<feature type="transmembrane region" description="Helical" evidence="1">
    <location>
        <begin position="183"/>
        <end position="206"/>
    </location>
</feature>
<dbReference type="OrthoDB" id="825516at2"/>
<dbReference type="AlphaFoldDB" id="A0A3E0DTB6"/>
<evidence type="ECO:0000313" key="2">
    <source>
        <dbReference type="EMBL" id="REG84718.1"/>
    </source>
</evidence>
<feature type="transmembrane region" description="Helical" evidence="1">
    <location>
        <begin position="96"/>
        <end position="120"/>
    </location>
</feature>